<dbReference type="InterPro" id="IPR003594">
    <property type="entry name" value="HATPase_dom"/>
</dbReference>
<protein>
    <recommendedName>
        <fullName evidence="2">histidine kinase</fullName>
        <ecNumber evidence="2">2.7.13.3</ecNumber>
    </recommendedName>
</protein>
<keyword evidence="4" id="KW-0808">Transferase</keyword>
<dbReference type="InterPro" id="IPR013655">
    <property type="entry name" value="PAS_fold_3"/>
</dbReference>
<dbReference type="InterPro" id="IPR000700">
    <property type="entry name" value="PAS-assoc_C"/>
</dbReference>
<feature type="domain" description="PAC" evidence="9">
    <location>
        <begin position="521"/>
        <end position="572"/>
    </location>
</feature>
<dbReference type="InterPro" id="IPR001610">
    <property type="entry name" value="PAC"/>
</dbReference>
<gene>
    <name evidence="10" type="ORF">ATI61_10346</name>
</gene>
<dbReference type="InterPro" id="IPR013656">
    <property type="entry name" value="PAS_4"/>
</dbReference>
<dbReference type="Pfam" id="PF08448">
    <property type="entry name" value="PAS_4"/>
    <property type="match status" value="1"/>
</dbReference>
<dbReference type="SMART" id="SM00091">
    <property type="entry name" value="PAS"/>
    <property type="match status" value="3"/>
</dbReference>
<proteinExistence type="predicted"/>
<dbReference type="Gene3D" id="1.10.287.130">
    <property type="match status" value="1"/>
</dbReference>
<evidence type="ECO:0000256" key="4">
    <source>
        <dbReference type="ARBA" id="ARBA00022679"/>
    </source>
</evidence>
<keyword evidence="5" id="KW-0418">Kinase</keyword>
<dbReference type="CDD" id="cd00130">
    <property type="entry name" value="PAS"/>
    <property type="match status" value="2"/>
</dbReference>
<dbReference type="SMART" id="SM00387">
    <property type="entry name" value="HATPase_c"/>
    <property type="match status" value="1"/>
</dbReference>
<dbReference type="NCBIfam" id="TIGR00229">
    <property type="entry name" value="sensory_box"/>
    <property type="match status" value="3"/>
</dbReference>
<dbReference type="SUPFAM" id="SSF55785">
    <property type="entry name" value="PYP-like sensor domain (PAS domain)"/>
    <property type="match status" value="3"/>
</dbReference>
<dbReference type="PROSITE" id="PS50109">
    <property type="entry name" value="HIS_KIN"/>
    <property type="match status" value="1"/>
</dbReference>
<dbReference type="Pfam" id="PF00512">
    <property type="entry name" value="HisKA"/>
    <property type="match status" value="1"/>
</dbReference>
<feature type="domain" description="PAS" evidence="8">
    <location>
        <begin position="445"/>
        <end position="517"/>
    </location>
</feature>
<dbReference type="CDD" id="cd00075">
    <property type="entry name" value="HATPase"/>
    <property type="match status" value="1"/>
</dbReference>
<dbReference type="SUPFAM" id="SSF55874">
    <property type="entry name" value="ATPase domain of HSP90 chaperone/DNA topoisomerase II/histidine kinase"/>
    <property type="match status" value="1"/>
</dbReference>
<evidence type="ECO:0000256" key="5">
    <source>
        <dbReference type="ARBA" id="ARBA00022777"/>
    </source>
</evidence>
<keyword evidence="6" id="KW-0175">Coiled coil</keyword>
<dbReference type="PRINTS" id="PR00344">
    <property type="entry name" value="BCTRLSENSOR"/>
</dbReference>
<dbReference type="SMART" id="SM00086">
    <property type="entry name" value="PAC"/>
    <property type="match status" value="2"/>
</dbReference>
<dbReference type="PROSITE" id="PS50112">
    <property type="entry name" value="PAS"/>
    <property type="match status" value="2"/>
</dbReference>
<feature type="domain" description="PAS" evidence="8">
    <location>
        <begin position="317"/>
        <end position="370"/>
    </location>
</feature>
<feature type="coiled-coil region" evidence="6">
    <location>
        <begin position="304"/>
        <end position="331"/>
    </location>
</feature>
<feature type="domain" description="Histidine kinase" evidence="7">
    <location>
        <begin position="590"/>
        <end position="809"/>
    </location>
</feature>
<reference evidence="10 11" key="1">
    <citation type="submission" date="2018-08" db="EMBL/GenBank/DDBJ databases">
        <title>Genomic Encyclopedia of Archaeal and Bacterial Type Strains, Phase II (KMG-II): from individual species to whole genera.</title>
        <authorList>
            <person name="Goeker M."/>
        </authorList>
    </citation>
    <scope>NUCLEOTIDE SEQUENCE [LARGE SCALE GENOMIC DNA]</scope>
    <source>
        <strain evidence="10 11">DSM 2261</strain>
    </source>
</reference>
<organism evidence="10 11">
    <name type="scientific">Archangium gephyra</name>
    <dbReference type="NCBI Taxonomy" id="48"/>
    <lineage>
        <taxon>Bacteria</taxon>
        <taxon>Pseudomonadati</taxon>
        <taxon>Myxococcota</taxon>
        <taxon>Myxococcia</taxon>
        <taxon>Myxococcales</taxon>
        <taxon>Cystobacterineae</taxon>
        <taxon>Archangiaceae</taxon>
        <taxon>Archangium</taxon>
    </lineage>
</organism>
<keyword evidence="11" id="KW-1185">Reference proteome</keyword>
<evidence type="ECO:0000313" key="10">
    <source>
        <dbReference type="EMBL" id="REG34165.1"/>
    </source>
</evidence>
<dbReference type="SMART" id="SM00388">
    <property type="entry name" value="HisKA"/>
    <property type="match status" value="1"/>
</dbReference>
<comment type="caution">
    <text evidence="10">The sequence shown here is derived from an EMBL/GenBank/DDBJ whole genome shotgun (WGS) entry which is preliminary data.</text>
</comment>
<dbReference type="Pfam" id="PF02518">
    <property type="entry name" value="HATPase_c"/>
    <property type="match status" value="1"/>
</dbReference>
<dbReference type="CDD" id="cd00082">
    <property type="entry name" value="HisKA"/>
    <property type="match status" value="1"/>
</dbReference>
<dbReference type="Proteomes" id="UP000256345">
    <property type="component" value="Unassembled WGS sequence"/>
</dbReference>
<evidence type="ECO:0000259" key="7">
    <source>
        <dbReference type="PROSITE" id="PS50109"/>
    </source>
</evidence>
<comment type="catalytic activity">
    <reaction evidence="1">
        <text>ATP + protein L-histidine = ADP + protein N-phospho-L-histidine.</text>
        <dbReference type="EC" id="2.7.13.3"/>
    </reaction>
</comment>
<dbReference type="InterPro" id="IPR035965">
    <property type="entry name" value="PAS-like_dom_sf"/>
</dbReference>
<dbReference type="Pfam" id="PF08447">
    <property type="entry name" value="PAS_3"/>
    <property type="match status" value="1"/>
</dbReference>
<evidence type="ECO:0000256" key="2">
    <source>
        <dbReference type="ARBA" id="ARBA00012438"/>
    </source>
</evidence>
<dbReference type="InterPro" id="IPR000014">
    <property type="entry name" value="PAS"/>
</dbReference>
<evidence type="ECO:0000256" key="3">
    <source>
        <dbReference type="ARBA" id="ARBA00022553"/>
    </source>
</evidence>
<dbReference type="InterPro" id="IPR036890">
    <property type="entry name" value="HATPase_C_sf"/>
</dbReference>
<dbReference type="PANTHER" id="PTHR43047">
    <property type="entry name" value="TWO-COMPONENT HISTIDINE PROTEIN KINASE"/>
    <property type="match status" value="1"/>
</dbReference>
<dbReference type="Gene3D" id="3.30.450.20">
    <property type="entry name" value="PAS domain"/>
    <property type="match status" value="3"/>
</dbReference>
<feature type="domain" description="PAC" evidence="9">
    <location>
        <begin position="392"/>
        <end position="444"/>
    </location>
</feature>
<dbReference type="InterPro" id="IPR003661">
    <property type="entry name" value="HisK_dim/P_dom"/>
</dbReference>
<evidence type="ECO:0000256" key="6">
    <source>
        <dbReference type="SAM" id="Coils"/>
    </source>
</evidence>
<dbReference type="RefSeq" id="WP_116119911.1">
    <property type="nucleotide sequence ID" value="NZ_QUMU01000003.1"/>
</dbReference>
<evidence type="ECO:0000259" key="8">
    <source>
        <dbReference type="PROSITE" id="PS50112"/>
    </source>
</evidence>
<keyword evidence="3" id="KW-0597">Phosphoprotein</keyword>
<sequence length="823" mass="92269">MGSPVHPGAEEGRPPAGVAHLRQAAQQAQLRRYGVLASLGQLALRGLSFSCFAREALAQLLEALELSQGTLVELLEEGHLRCAASFGVPLAPGQLVQPAAEGEWPAILATHSPLAQVFGEAAPVPLTPLVPGAQGLLVRLPGPSGEAVAVLALGVPLGRRCDADALSFLQAVALLLGSALLRERQLRTHRTGGDRLEALLQDSPLLIGLKDADGRYGYVNRRFATYLRKPVEEVLGHTDAELFPEDTARLLHAHDDTVRALGESREFEEELPLPEGRLLFLAERFPLREPDGKASAIGLMALDISTLKKTERELRRREQDLRQMVDGLEDQGIIGLDSEGRVTSWSRGAERLKGYTAEEIIGRQVAFIHEGELSRPGMLREALAEAARKGRVEVESWCIRKDGSRFLSDDTVFPLWTEDGGLRGFSAVSRDITERYEAQTGLQRSEARYRLVSRATGESIWDWDLVQNRLDWGEQALARLGYPEEEDASSLSWWEARIHPEDREEVLSSMVRVLESGEERWCAEYRFLRGDGSQAWVRDLGYVLREDGRPVRMIGAMADITRRRRAEDERSRLYREAQGAIRLRDEFLSVASHELKTPLTTLQLHLQMLRALATREGSAFTPERARKKLSLAEHQVQRLVTLVNDLLDISRINSGRMEFRFETVDVARLLRELLDRQRSLLRHCGSEVRLQLRGPYTARVDPMRLEQILTNLLSNAAKYGQGKPIDVSIEGDEGEYLVRVRDRGIGIAPEDQERIFERFERAVSERHYGGLGLGLWISRRIAMRFGGTLTVRSRLGEGSTFELRLPRFPSETRPSEPVDEAHW</sequence>
<dbReference type="InterPro" id="IPR004358">
    <property type="entry name" value="Sig_transdc_His_kin-like_C"/>
</dbReference>
<name>A0ABX9K5W8_9BACT</name>
<dbReference type="EMBL" id="QUMU01000003">
    <property type="protein sequence ID" value="REG34165.1"/>
    <property type="molecule type" value="Genomic_DNA"/>
</dbReference>
<evidence type="ECO:0000259" key="9">
    <source>
        <dbReference type="PROSITE" id="PS50113"/>
    </source>
</evidence>
<evidence type="ECO:0000313" key="11">
    <source>
        <dbReference type="Proteomes" id="UP000256345"/>
    </source>
</evidence>
<dbReference type="InterPro" id="IPR036097">
    <property type="entry name" value="HisK_dim/P_sf"/>
</dbReference>
<dbReference type="EC" id="2.7.13.3" evidence="2"/>
<accession>A0ABX9K5W8</accession>
<dbReference type="Gene3D" id="2.10.70.100">
    <property type="match status" value="1"/>
</dbReference>
<feature type="domain" description="PAC" evidence="9">
    <location>
        <begin position="265"/>
        <end position="316"/>
    </location>
</feature>
<dbReference type="InterPro" id="IPR005467">
    <property type="entry name" value="His_kinase_dom"/>
</dbReference>
<dbReference type="SUPFAM" id="SSF47384">
    <property type="entry name" value="Homodimeric domain of signal transducing histidine kinase"/>
    <property type="match status" value="1"/>
</dbReference>
<evidence type="ECO:0000256" key="1">
    <source>
        <dbReference type="ARBA" id="ARBA00000085"/>
    </source>
</evidence>
<dbReference type="Pfam" id="PF13426">
    <property type="entry name" value="PAS_9"/>
    <property type="match status" value="1"/>
</dbReference>
<dbReference type="PANTHER" id="PTHR43047:SF72">
    <property type="entry name" value="OSMOSENSING HISTIDINE PROTEIN KINASE SLN1"/>
    <property type="match status" value="1"/>
</dbReference>
<dbReference type="Gene3D" id="3.30.565.10">
    <property type="entry name" value="Histidine kinase-like ATPase, C-terminal domain"/>
    <property type="match status" value="1"/>
</dbReference>
<dbReference type="PROSITE" id="PS50113">
    <property type="entry name" value="PAC"/>
    <property type="match status" value="3"/>
</dbReference>